<dbReference type="InterPro" id="IPR036866">
    <property type="entry name" value="RibonucZ/Hydroxyglut_hydro"/>
</dbReference>
<comment type="cofactor">
    <cofactor evidence="1">
        <name>Zn(2+)</name>
        <dbReference type="ChEBI" id="CHEBI:29105"/>
    </cofactor>
</comment>
<dbReference type="CDD" id="cd07737">
    <property type="entry name" value="YcbL-like_MBL-fold"/>
    <property type="match status" value="1"/>
</dbReference>
<reference evidence="7 8" key="1">
    <citation type="submission" date="2017-01" db="EMBL/GenBank/DDBJ databases">
        <title>Novel large sulfur bacteria in the metagenomes of groundwater-fed chemosynthetic microbial mats in the Lake Huron basin.</title>
        <authorList>
            <person name="Sharrar A.M."/>
            <person name="Flood B.E."/>
            <person name="Bailey J.V."/>
            <person name="Jones D.S."/>
            <person name="Biddanda B."/>
            <person name="Ruberg S.A."/>
            <person name="Marcus D.N."/>
            <person name="Dick G.J."/>
        </authorList>
    </citation>
    <scope>NUCLEOTIDE SEQUENCE [LARGE SCALE GENOMIC DNA]</scope>
    <source>
        <strain evidence="7">A7</strain>
    </source>
</reference>
<dbReference type="AlphaFoldDB" id="A0A1W9KTZ6"/>
<dbReference type="SMART" id="SM00849">
    <property type="entry name" value="Lactamase_B"/>
    <property type="match status" value="1"/>
</dbReference>
<name>A0A1W9KTZ6_9BURK</name>
<sequence>MFKYLTIPVTPFEQNCSLVWCDQTMQAAVIDPGGDLDLILAEVKRLGLTLGQIWLTHAHIDHAGGTGELAERLSLPIVGPQEADQFWIDGLPAQSKMFGFPPAKLFKPTRWLHDGDTVKVGNCTLQVRHCPGHTPGHVVFYSPEAKRAFVGDVLFAGSIGRTDFPQGDHATLIASIKNRLWPMGDDTVFIPGHGPESTFGRERRSNPYVADAVA</sequence>
<keyword evidence="3" id="KW-0378">Hydrolase</keyword>
<dbReference type="Gene3D" id="3.60.15.10">
    <property type="entry name" value="Ribonuclease Z/Hydroxyacylglutathione hydrolase-like"/>
    <property type="match status" value="1"/>
</dbReference>
<dbReference type="SUPFAM" id="SSF56281">
    <property type="entry name" value="Metallo-hydrolase/oxidoreductase"/>
    <property type="match status" value="1"/>
</dbReference>
<evidence type="ECO:0000259" key="6">
    <source>
        <dbReference type="SMART" id="SM00849"/>
    </source>
</evidence>
<keyword evidence="2" id="KW-0479">Metal-binding</keyword>
<accession>A0A1W9KTZ6</accession>
<evidence type="ECO:0000256" key="2">
    <source>
        <dbReference type="ARBA" id="ARBA00022723"/>
    </source>
</evidence>
<comment type="caution">
    <text evidence="7">The sequence shown here is derived from an EMBL/GenBank/DDBJ whole genome shotgun (WGS) entry which is preliminary data.</text>
</comment>
<keyword evidence="4" id="KW-0862">Zinc</keyword>
<dbReference type="EMBL" id="MTEI01000006">
    <property type="protein sequence ID" value="OQW87967.1"/>
    <property type="molecule type" value="Genomic_DNA"/>
</dbReference>
<dbReference type="GO" id="GO:0016787">
    <property type="term" value="F:hydrolase activity"/>
    <property type="evidence" value="ECO:0007669"/>
    <property type="project" value="UniProtKB-KW"/>
</dbReference>
<dbReference type="Pfam" id="PF00753">
    <property type="entry name" value="Lactamase_B"/>
    <property type="match status" value="1"/>
</dbReference>
<dbReference type="InterPro" id="IPR001279">
    <property type="entry name" value="Metallo-B-lactamas"/>
</dbReference>
<evidence type="ECO:0000256" key="5">
    <source>
        <dbReference type="SAM" id="MobiDB-lite"/>
    </source>
</evidence>
<evidence type="ECO:0000313" key="7">
    <source>
        <dbReference type="EMBL" id="OQW87967.1"/>
    </source>
</evidence>
<dbReference type="PANTHER" id="PTHR46233:SF3">
    <property type="entry name" value="HYDROXYACYLGLUTATHIONE HYDROLASE GLOC"/>
    <property type="match status" value="1"/>
</dbReference>
<proteinExistence type="predicted"/>
<evidence type="ECO:0000313" key="8">
    <source>
        <dbReference type="Proteomes" id="UP000192505"/>
    </source>
</evidence>
<feature type="domain" description="Metallo-beta-lactamase" evidence="6">
    <location>
        <begin position="13"/>
        <end position="193"/>
    </location>
</feature>
<evidence type="ECO:0000256" key="1">
    <source>
        <dbReference type="ARBA" id="ARBA00001947"/>
    </source>
</evidence>
<gene>
    <name evidence="7" type="ORF">BWK72_11515</name>
</gene>
<evidence type="ECO:0000256" key="4">
    <source>
        <dbReference type="ARBA" id="ARBA00022833"/>
    </source>
</evidence>
<dbReference type="InterPro" id="IPR051453">
    <property type="entry name" value="MBL_Glyoxalase_II"/>
</dbReference>
<dbReference type="PANTHER" id="PTHR46233">
    <property type="entry name" value="HYDROXYACYLGLUTATHIONE HYDROLASE GLOC"/>
    <property type="match status" value="1"/>
</dbReference>
<protein>
    <recommendedName>
        <fullName evidence="6">Metallo-beta-lactamase domain-containing protein</fullName>
    </recommendedName>
</protein>
<evidence type="ECO:0000256" key="3">
    <source>
        <dbReference type="ARBA" id="ARBA00022801"/>
    </source>
</evidence>
<dbReference type="Proteomes" id="UP000192505">
    <property type="component" value="Unassembled WGS sequence"/>
</dbReference>
<feature type="region of interest" description="Disordered" evidence="5">
    <location>
        <begin position="194"/>
        <end position="214"/>
    </location>
</feature>
<dbReference type="GO" id="GO:0046872">
    <property type="term" value="F:metal ion binding"/>
    <property type="evidence" value="ECO:0007669"/>
    <property type="project" value="UniProtKB-KW"/>
</dbReference>
<organism evidence="7 8">
    <name type="scientific">Rhodoferax ferrireducens</name>
    <dbReference type="NCBI Taxonomy" id="192843"/>
    <lineage>
        <taxon>Bacteria</taxon>
        <taxon>Pseudomonadati</taxon>
        <taxon>Pseudomonadota</taxon>
        <taxon>Betaproteobacteria</taxon>
        <taxon>Burkholderiales</taxon>
        <taxon>Comamonadaceae</taxon>
        <taxon>Rhodoferax</taxon>
    </lineage>
</organism>